<evidence type="ECO:0000313" key="3">
    <source>
        <dbReference type="EMBL" id="NYI95300.1"/>
    </source>
</evidence>
<comment type="caution">
    <text evidence="3">The sequence shown here is derived from an EMBL/GenBank/DDBJ whole genome shotgun (WGS) entry which is preliminary data.</text>
</comment>
<keyword evidence="4" id="KW-1185">Reference proteome</keyword>
<comment type="similarity">
    <text evidence="1">Belongs to the AHA1 family.</text>
</comment>
<organism evidence="3 4">
    <name type="scientific">Streptomonospora nanhaiensis</name>
    <dbReference type="NCBI Taxonomy" id="1323731"/>
    <lineage>
        <taxon>Bacteria</taxon>
        <taxon>Bacillati</taxon>
        <taxon>Actinomycetota</taxon>
        <taxon>Actinomycetes</taxon>
        <taxon>Streptosporangiales</taxon>
        <taxon>Nocardiopsidaceae</taxon>
        <taxon>Streptomonospora</taxon>
    </lineage>
</organism>
<dbReference type="SUPFAM" id="SSF55961">
    <property type="entry name" value="Bet v1-like"/>
    <property type="match status" value="1"/>
</dbReference>
<dbReference type="RefSeq" id="WP_179766837.1">
    <property type="nucleotide sequence ID" value="NZ_JACCFO010000001.1"/>
</dbReference>
<sequence length="157" mass="17387">MSETELIVEPGRQDIVMSRVFNADRATVFAALTDAEALSQWWGALDGGTNVERHDPRPGGTWRFVNRDKDGNEYAFQGVFHDVVPDERIVQTMEFLGMPGHVLLETATLEEVEGGTRYTSVSVFQSVEDRDGMVAAGMEHGARADMEKLAELVEKKG</sequence>
<dbReference type="CDD" id="cd07826">
    <property type="entry name" value="SRPBCC_CalC_Aha1-like_9"/>
    <property type="match status" value="1"/>
</dbReference>
<gene>
    <name evidence="3" type="ORF">HNR12_001577</name>
</gene>
<dbReference type="Pfam" id="PF08327">
    <property type="entry name" value="AHSA1"/>
    <property type="match status" value="1"/>
</dbReference>
<accession>A0A853BJU0</accession>
<evidence type="ECO:0000259" key="2">
    <source>
        <dbReference type="Pfam" id="PF08327"/>
    </source>
</evidence>
<dbReference type="Proteomes" id="UP000575985">
    <property type="component" value="Unassembled WGS sequence"/>
</dbReference>
<dbReference type="Gene3D" id="3.30.530.20">
    <property type="match status" value="1"/>
</dbReference>
<feature type="domain" description="Activator of Hsp90 ATPase homologue 1/2-like C-terminal" evidence="2">
    <location>
        <begin position="22"/>
        <end position="154"/>
    </location>
</feature>
<evidence type="ECO:0000313" key="4">
    <source>
        <dbReference type="Proteomes" id="UP000575985"/>
    </source>
</evidence>
<dbReference type="InterPro" id="IPR023393">
    <property type="entry name" value="START-like_dom_sf"/>
</dbReference>
<dbReference type="AlphaFoldDB" id="A0A853BJU0"/>
<dbReference type="EMBL" id="JACCFO010000001">
    <property type="protein sequence ID" value="NYI95300.1"/>
    <property type="molecule type" value="Genomic_DNA"/>
</dbReference>
<protein>
    <submittedName>
        <fullName evidence="3">Uncharacterized protein YndB with AHSA1/START domain</fullName>
    </submittedName>
</protein>
<name>A0A853BJU0_9ACTN</name>
<reference evidence="3 4" key="1">
    <citation type="submission" date="2020-07" db="EMBL/GenBank/DDBJ databases">
        <title>Sequencing the genomes of 1000 actinobacteria strains.</title>
        <authorList>
            <person name="Klenk H.-P."/>
        </authorList>
    </citation>
    <scope>NUCLEOTIDE SEQUENCE [LARGE SCALE GENOMIC DNA]</scope>
    <source>
        <strain evidence="3 4">DSM 45927</strain>
    </source>
</reference>
<dbReference type="InterPro" id="IPR013538">
    <property type="entry name" value="ASHA1/2-like_C"/>
</dbReference>
<evidence type="ECO:0000256" key="1">
    <source>
        <dbReference type="ARBA" id="ARBA00006817"/>
    </source>
</evidence>
<proteinExistence type="inferred from homology"/>